<name>A0A0H1BEM6_9EURO</name>
<dbReference type="OrthoDB" id="10535932at2759"/>
<dbReference type="AlphaFoldDB" id="A0A0H1BEM6"/>
<accession>A0A0H1BEM6</accession>
<reference evidence="2" key="1">
    <citation type="journal article" date="2015" name="PLoS Genet.">
        <title>The dynamic genome and transcriptome of the human fungal pathogen Blastomyces and close relative Emmonsia.</title>
        <authorList>
            <person name="Munoz J.F."/>
            <person name="Gauthier G.M."/>
            <person name="Desjardins C.A."/>
            <person name="Gallo J.E."/>
            <person name="Holder J."/>
            <person name="Sullivan T.D."/>
            <person name="Marty A.J."/>
            <person name="Carmen J.C."/>
            <person name="Chen Z."/>
            <person name="Ding L."/>
            <person name="Gujja S."/>
            <person name="Magrini V."/>
            <person name="Misas E."/>
            <person name="Mitreva M."/>
            <person name="Priest M."/>
            <person name="Saif S."/>
            <person name="Whiston E.A."/>
            <person name="Young S."/>
            <person name="Zeng Q."/>
            <person name="Goldman W.E."/>
            <person name="Mardis E.R."/>
            <person name="Taylor J.W."/>
            <person name="McEwen J.G."/>
            <person name="Clay O.K."/>
            <person name="Klein B.S."/>
            <person name="Cuomo C.A."/>
        </authorList>
    </citation>
    <scope>NUCLEOTIDE SEQUENCE [LARGE SCALE GENOMIC DNA]</scope>
    <source>
        <strain evidence="2">UAMH 139</strain>
    </source>
</reference>
<dbReference type="Proteomes" id="UP000053573">
    <property type="component" value="Unassembled WGS sequence"/>
</dbReference>
<protein>
    <submittedName>
        <fullName evidence="1">Uncharacterized protein</fullName>
    </submittedName>
</protein>
<comment type="caution">
    <text evidence="1">The sequence shown here is derived from an EMBL/GenBank/DDBJ whole genome shotgun (WGS) entry which is preliminary data.</text>
</comment>
<keyword evidence="2" id="KW-1185">Reference proteome</keyword>
<proteinExistence type="predicted"/>
<evidence type="ECO:0000313" key="1">
    <source>
        <dbReference type="EMBL" id="KLJ09904.1"/>
    </source>
</evidence>
<organism evidence="1 2">
    <name type="scientific">Blastomyces silverae</name>
    <dbReference type="NCBI Taxonomy" id="2060906"/>
    <lineage>
        <taxon>Eukaryota</taxon>
        <taxon>Fungi</taxon>
        <taxon>Dikarya</taxon>
        <taxon>Ascomycota</taxon>
        <taxon>Pezizomycotina</taxon>
        <taxon>Eurotiomycetes</taxon>
        <taxon>Eurotiomycetidae</taxon>
        <taxon>Onygenales</taxon>
        <taxon>Ajellomycetaceae</taxon>
        <taxon>Blastomyces</taxon>
    </lineage>
</organism>
<evidence type="ECO:0000313" key="2">
    <source>
        <dbReference type="Proteomes" id="UP000053573"/>
    </source>
</evidence>
<dbReference type="EMBL" id="LDEV01002215">
    <property type="protein sequence ID" value="KLJ09904.1"/>
    <property type="molecule type" value="Genomic_DNA"/>
</dbReference>
<sequence>MGSAGPLCIIRAPVTSTCCGTLASSDDSNVCRKPYFFEVDDENTNLLDEDVVVSVPLSSLADEWT</sequence>
<gene>
    <name evidence="1" type="ORF">EMPG_14672</name>
</gene>